<reference evidence="1 2" key="1">
    <citation type="journal article" date="2012" name="BMC Genomics">
        <title>Complete genome sequence, lifestyle, and multi-drug resistance of the human pathogen Corynebacterium resistens DSM 45100 isolated from blood samples of a leukemia patient.</title>
        <authorList>
            <person name="Schroder J."/>
            <person name="Maus I."/>
            <person name="Meyer K."/>
            <person name="Wordemann S."/>
            <person name="Blom J."/>
            <person name="Jaenicke S."/>
            <person name="Schneider J."/>
            <person name="Trost E."/>
            <person name="Tauch A."/>
        </authorList>
    </citation>
    <scope>NUCLEOTIDE SEQUENCE [LARGE SCALE GENOMIC DNA]</scope>
    <source>
        <strain evidence="2">DSM 45100 / JCM 12819 / CCUG 50093 / GTC 2026 / SICGH 158</strain>
    </source>
</reference>
<accession>F8E2A0</accession>
<dbReference type="Gene3D" id="1.50.10.20">
    <property type="match status" value="1"/>
</dbReference>
<dbReference type="Proteomes" id="UP000000492">
    <property type="component" value="Chromosome"/>
</dbReference>
<organism evidence="1 2">
    <name type="scientific">Corynebacterium resistens (strain DSM 45100 / JCM 12819 / GTC 2026 / SICGH 158)</name>
    <dbReference type="NCBI Taxonomy" id="662755"/>
    <lineage>
        <taxon>Bacteria</taxon>
        <taxon>Bacillati</taxon>
        <taxon>Actinomycetota</taxon>
        <taxon>Actinomycetes</taxon>
        <taxon>Mycobacteriales</taxon>
        <taxon>Corynebacteriaceae</taxon>
        <taxon>Corynebacterium</taxon>
    </lineage>
</organism>
<evidence type="ECO:0000313" key="2">
    <source>
        <dbReference type="Proteomes" id="UP000000492"/>
    </source>
</evidence>
<protein>
    <recommendedName>
        <fullName evidence="3">Lanthionine synthetase C-like protein</fullName>
    </recommendedName>
</protein>
<evidence type="ECO:0000313" key="1">
    <source>
        <dbReference type="EMBL" id="AEI10218.1"/>
    </source>
</evidence>
<evidence type="ECO:0008006" key="3">
    <source>
        <dbReference type="Google" id="ProtNLM"/>
    </source>
</evidence>
<keyword evidence="2" id="KW-1185">Reference proteome</keyword>
<dbReference type="RefSeq" id="WP_013889204.1">
    <property type="nucleotide sequence ID" value="NC_015673.1"/>
</dbReference>
<name>F8E2A0_CORRG</name>
<dbReference type="HOGENOM" id="CLU_751673_0_0_11"/>
<gene>
    <name evidence="1" type="ordered locus">CRES_1865</name>
</gene>
<dbReference type="EMBL" id="CP002857">
    <property type="protein sequence ID" value="AEI10218.1"/>
    <property type="molecule type" value="Genomic_DNA"/>
</dbReference>
<dbReference type="KEGG" id="crd:CRES_1865"/>
<dbReference type="OrthoDB" id="1492512at2"/>
<dbReference type="AlphaFoldDB" id="F8E2A0"/>
<dbReference type="SUPFAM" id="SSF158745">
    <property type="entry name" value="LanC-like"/>
    <property type="match status" value="1"/>
</dbReference>
<sequence length="368" mass="40586">MPTDPSETLFLLKQSLLGDGTSEWGLAAETLFKRSDPSDLGLVNGALGVESIYYEDDKRIKNWLTHQCRKEMSLRSIFTGEPLGNTKLNLVDLRNNHSLVKNILNENWRNLGAFNGITSIITTERLLAGLRLHSVDEAQLVIGSIERCIIDRVGPIEGVSKPNLFSFSNGVLGMVALGCSEYSSEEFIDWCIECISVMHMSMEIRPEGAFVSDGSRMLPYVGNGTAGVLLAMLSIPLTSWPSAWFHKIDKMLEAIAPRFTLNGGFGEGAAGLIYTAARCGNILNRDIPRNMLDCLVSDIFMTRIFKITSPNDRVMFHLMSDGQMAVSRDFWTGTAGLCVALQEYINLDTGGRVKPDLISSLFNFEVGV</sequence>
<proteinExistence type="predicted"/>